<reference evidence="2 3" key="1">
    <citation type="submission" date="2016-02" db="EMBL/GenBank/DDBJ databases">
        <title>Comparative genomic and transcriptomic foundation for Pichia pastoris.</title>
        <authorList>
            <person name="Love K.R."/>
            <person name="Shah K.A."/>
            <person name="Whittaker C.A."/>
            <person name="Wu J."/>
            <person name="Bartlett M.C."/>
            <person name="Ma D."/>
            <person name="Leeson R.L."/>
            <person name="Priest M."/>
            <person name="Young S.K."/>
            <person name="Love J.C."/>
        </authorList>
    </citation>
    <scope>NUCLEOTIDE SEQUENCE [LARGE SCALE GENOMIC DNA]</scope>
    <source>
        <strain evidence="2 3">ATCC 28485</strain>
    </source>
</reference>
<keyword evidence="3" id="KW-1185">Reference proteome</keyword>
<feature type="region of interest" description="Disordered" evidence="1">
    <location>
        <begin position="286"/>
        <end position="307"/>
    </location>
</feature>
<dbReference type="PANTHER" id="PTHR11183">
    <property type="entry name" value="GLYCOGENIN SUBFAMILY MEMBER"/>
    <property type="match status" value="1"/>
</dbReference>
<dbReference type="OrthoDB" id="2014201at2759"/>
<feature type="region of interest" description="Disordered" evidence="1">
    <location>
        <begin position="350"/>
        <end position="375"/>
    </location>
</feature>
<name>A0A1B2JI27_PICPA</name>
<evidence type="ECO:0000313" key="3">
    <source>
        <dbReference type="Proteomes" id="UP000094565"/>
    </source>
</evidence>
<dbReference type="InterPro" id="IPR002495">
    <property type="entry name" value="Glyco_trans_8"/>
</dbReference>
<dbReference type="Pfam" id="PF01501">
    <property type="entry name" value="Glyco_transf_8"/>
    <property type="match status" value="1"/>
</dbReference>
<feature type="compositionally biased region" description="Acidic residues" evidence="1">
    <location>
        <begin position="363"/>
        <end position="375"/>
    </location>
</feature>
<dbReference type="Gene3D" id="3.90.550.10">
    <property type="entry name" value="Spore Coat Polysaccharide Biosynthesis Protein SpsA, Chain A"/>
    <property type="match status" value="1"/>
</dbReference>
<accession>A0A1B2JI27</accession>
<organism evidence="2 3">
    <name type="scientific">Komagataella pastoris</name>
    <name type="common">Yeast</name>
    <name type="synonym">Pichia pastoris</name>
    <dbReference type="NCBI Taxonomy" id="4922"/>
    <lineage>
        <taxon>Eukaryota</taxon>
        <taxon>Fungi</taxon>
        <taxon>Dikarya</taxon>
        <taxon>Ascomycota</taxon>
        <taxon>Saccharomycotina</taxon>
        <taxon>Pichiomycetes</taxon>
        <taxon>Pichiales</taxon>
        <taxon>Pichiaceae</taxon>
        <taxon>Komagataella</taxon>
    </lineage>
</organism>
<gene>
    <name evidence="2" type="primary">GLG1</name>
    <name evidence="2" type="ORF">ATY40_BA7504460</name>
</gene>
<dbReference type="GO" id="GO:0016757">
    <property type="term" value="F:glycosyltransferase activity"/>
    <property type="evidence" value="ECO:0007669"/>
    <property type="project" value="InterPro"/>
</dbReference>
<protein>
    <submittedName>
        <fullName evidence="2">BA75_04460T0</fullName>
    </submittedName>
</protein>
<dbReference type="Proteomes" id="UP000094565">
    <property type="component" value="Chromosome 4"/>
</dbReference>
<sequence>MTQAYISILIGDGYLPGALYLANRIRQFDTERDLVILVSDISIKVHRLLERFYSKVVVLLPDSKIATSPYNAPELHLLNRPDLENVLNKIHIFHQTHYEKLLYVDLDVLILDDIEGLFDIEVKEWEIYAVSDIGWPDYFNSGLMLFKPSANVFRHLLALLTEVPGVSYDGGDQGLINYVFQNQWLRTGDDEKRCGVWYNLSFAFNMTLSNNYESLPSILRNLTDIKLVHFIGIVKPWMLKPTPVTNAPDGSLDSFVAQWWEQFSSFESGEFLPLVFKDVESECIKEDHHETEEKVDEEVSISESKEETTDIKYQFGHHSFEEPAPVQDYSTDGEAWKLNEEQLTNKWDVDAPAEPLPVPIEEDKQEEEETKAEDELEELLPEIVQPEPPAPHIFPWEAYDEKPTRVFHDYR</sequence>
<dbReference type="CDD" id="cd02537">
    <property type="entry name" value="GT8_Glycogenin"/>
    <property type="match status" value="1"/>
</dbReference>
<dbReference type="InterPro" id="IPR050587">
    <property type="entry name" value="GNT1/Glycosyltrans_8"/>
</dbReference>
<proteinExistence type="predicted"/>
<dbReference type="SUPFAM" id="SSF53448">
    <property type="entry name" value="Nucleotide-diphospho-sugar transferases"/>
    <property type="match status" value="1"/>
</dbReference>
<dbReference type="InterPro" id="IPR029044">
    <property type="entry name" value="Nucleotide-diphossugar_trans"/>
</dbReference>
<dbReference type="EMBL" id="CP014587">
    <property type="protein sequence ID" value="ANZ77551.1"/>
    <property type="molecule type" value="Genomic_DNA"/>
</dbReference>
<evidence type="ECO:0000313" key="2">
    <source>
        <dbReference type="EMBL" id="ANZ77551.1"/>
    </source>
</evidence>
<evidence type="ECO:0000256" key="1">
    <source>
        <dbReference type="SAM" id="MobiDB-lite"/>
    </source>
</evidence>
<dbReference type="AlphaFoldDB" id="A0A1B2JI27"/>